<dbReference type="Gene3D" id="3.40.1110.10">
    <property type="entry name" value="Calcium-transporting ATPase, cytoplasmic domain N"/>
    <property type="match status" value="1"/>
</dbReference>
<dbReference type="Pfam" id="PF00689">
    <property type="entry name" value="Cation_ATPase_C"/>
    <property type="match status" value="1"/>
</dbReference>
<dbReference type="InterPro" id="IPR036412">
    <property type="entry name" value="HAD-like_sf"/>
</dbReference>
<dbReference type="Pfam" id="PF00122">
    <property type="entry name" value="E1-E2_ATPase"/>
    <property type="match status" value="1"/>
</dbReference>
<keyword evidence="6" id="KW-0460">Magnesium</keyword>
<feature type="domain" description="Cation-transporting P-type ATPase N-terminal" evidence="13">
    <location>
        <begin position="19"/>
        <end position="92"/>
    </location>
</feature>
<dbReference type="Proteomes" id="UP000824005">
    <property type="component" value="Unassembled WGS sequence"/>
</dbReference>
<evidence type="ECO:0000256" key="4">
    <source>
        <dbReference type="ARBA" id="ARBA00022741"/>
    </source>
</evidence>
<evidence type="ECO:0000256" key="8">
    <source>
        <dbReference type="ARBA" id="ARBA00022989"/>
    </source>
</evidence>
<dbReference type="NCBIfam" id="TIGR01494">
    <property type="entry name" value="ATPase_P-type"/>
    <property type="match status" value="3"/>
</dbReference>
<dbReference type="InterPro" id="IPR023299">
    <property type="entry name" value="ATPase_P-typ_cyto_dom_N"/>
</dbReference>
<comment type="catalytic activity">
    <reaction evidence="10">
        <text>ATP + H2O = ADP + phosphate + H(+)</text>
        <dbReference type="Rhea" id="RHEA:13065"/>
        <dbReference type="ChEBI" id="CHEBI:15377"/>
        <dbReference type="ChEBI" id="CHEBI:15378"/>
        <dbReference type="ChEBI" id="CHEBI:30616"/>
        <dbReference type="ChEBI" id="CHEBI:43474"/>
        <dbReference type="ChEBI" id="CHEBI:456216"/>
    </reaction>
</comment>
<feature type="transmembrane region" description="Helical" evidence="12">
    <location>
        <begin position="689"/>
        <end position="706"/>
    </location>
</feature>
<organism evidence="14 15">
    <name type="scientific">Candidatus Agrococcus pullicola</name>
    <dbReference type="NCBI Taxonomy" id="2838429"/>
    <lineage>
        <taxon>Bacteria</taxon>
        <taxon>Bacillati</taxon>
        <taxon>Actinomycetota</taxon>
        <taxon>Actinomycetes</taxon>
        <taxon>Micrococcales</taxon>
        <taxon>Microbacteriaceae</taxon>
        <taxon>Agrococcus</taxon>
    </lineage>
</organism>
<keyword evidence="2" id="KW-0597">Phosphoprotein</keyword>
<dbReference type="EMBL" id="DXDC01000177">
    <property type="protein sequence ID" value="HIY65845.1"/>
    <property type="molecule type" value="Genomic_DNA"/>
</dbReference>
<feature type="transmembrane region" description="Helical" evidence="12">
    <location>
        <begin position="93"/>
        <end position="112"/>
    </location>
</feature>
<reference evidence="14" key="2">
    <citation type="submission" date="2021-04" db="EMBL/GenBank/DDBJ databases">
        <authorList>
            <person name="Gilroy R."/>
        </authorList>
    </citation>
    <scope>NUCLEOTIDE SEQUENCE</scope>
    <source>
        <strain evidence="14">ChiGjej1B1-98</strain>
    </source>
</reference>
<evidence type="ECO:0000256" key="12">
    <source>
        <dbReference type="SAM" id="Phobius"/>
    </source>
</evidence>
<evidence type="ECO:0000256" key="5">
    <source>
        <dbReference type="ARBA" id="ARBA00022840"/>
    </source>
</evidence>
<dbReference type="Pfam" id="PF00690">
    <property type="entry name" value="Cation_ATPase_N"/>
    <property type="match status" value="1"/>
</dbReference>
<dbReference type="InterPro" id="IPR044492">
    <property type="entry name" value="P_typ_ATPase_HD_dom"/>
</dbReference>
<feature type="region of interest" description="Disordered" evidence="11">
    <location>
        <begin position="371"/>
        <end position="390"/>
    </location>
</feature>
<dbReference type="PRINTS" id="PR00119">
    <property type="entry name" value="CATATPASE"/>
</dbReference>
<gene>
    <name evidence="14" type="ORF">H9830_06160</name>
</gene>
<dbReference type="InterPro" id="IPR059000">
    <property type="entry name" value="ATPase_P-type_domA"/>
</dbReference>
<dbReference type="InterPro" id="IPR023214">
    <property type="entry name" value="HAD_sf"/>
</dbReference>
<feature type="transmembrane region" description="Helical" evidence="12">
    <location>
        <begin position="796"/>
        <end position="814"/>
    </location>
</feature>
<sequence>MPRSETAGTNVPVNDPGPPWHSLEASQCRDRVDAPPGGLSDAEAAARLAQLGPNELAAADRDPWFVTLTAQFRSPMVLFLAVAAAITAFQREWFDVAVILLVLVLNGSIGFWQARKAESDVRALQSLTSPEAVVVRGGAVHRIPAGELVPGDVVRLESGDRVPADLRMESVNGLQIDESMLTGEVLPVTKTEGAIEEDAGIGDRTNMGFSGTLVVSGRGTGLVVATGDRTELGSIAELVQTETTKTPLQMLTDRLEKFIGAAIVAVGVLIFAASLIMGATLSETFRTTVALVVSAMPEALPVVLSIAMGVGISRMARHNAVVRRLHSVETLGSTNVIGSDKTGTLTVNRMTVEQLWTPDGSILDVAGASADTTPLTEPQRSSLRTGGLTNDATPLPEDEMQLLGDAVDVAMGTAALSLGALTPAERSADPVAVMPYEPDLAYSQTLVREGDAYVLHVKGSPERIAGFSSSMAVGREGIVAPLDRDAVERTLSSMAKQGLRVIATAHARLDKLPEAEELPTPEGLTLTGLQGMLDPPRPGVETAIAECQSAGIQVMMITGDHPTTAAAISERLGLRGEREPLTGAAMRELSDLELLELLPETAVAARMSPRDKLRIVKVLQTTGNIVAVTGDGVNDAPALKAASIGVAMGASGTDVARESADVVLTDDNFVTIVDAVRQGRVTFSSIRKATFFLLSNGLAALIAVAVNTFTELPLIFLPVVLLIMNVVTNGVQDIALAFEKGEGDELEQTPRPHGEGVLNRTMWLRTVITGTWMGMGTLLVYRLAHEAELSLEHCRTLALITMVMFNFFQVFSARAERKSLFTLNPFGNPFLLISAIIALFIQWGLTVWPAAAALLGLTTLSVGEWLLCFAIGSSVLLIVEAEKLVRRIAARQRVRATTV</sequence>
<keyword evidence="3 12" id="KW-0812">Transmembrane</keyword>
<evidence type="ECO:0000313" key="15">
    <source>
        <dbReference type="Proteomes" id="UP000824005"/>
    </source>
</evidence>
<dbReference type="PROSITE" id="PS00154">
    <property type="entry name" value="ATPASE_E1_E2"/>
    <property type="match status" value="1"/>
</dbReference>
<dbReference type="PANTHER" id="PTHR42861">
    <property type="entry name" value="CALCIUM-TRANSPORTING ATPASE"/>
    <property type="match status" value="1"/>
</dbReference>
<feature type="transmembrane region" description="Helical" evidence="12">
    <location>
        <begin position="258"/>
        <end position="279"/>
    </location>
</feature>
<evidence type="ECO:0000256" key="6">
    <source>
        <dbReference type="ARBA" id="ARBA00022842"/>
    </source>
</evidence>
<feature type="transmembrane region" description="Helical" evidence="12">
    <location>
        <begin position="299"/>
        <end position="316"/>
    </location>
</feature>
<dbReference type="Gene3D" id="1.20.1110.10">
    <property type="entry name" value="Calcium-transporting ATPase, transmembrane domain"/>
    <property type="match status" value="1"/>
</dbReference>
<keyword evidence="8 12" id="KW-1133">Transmembrane helix</keyword>
<evidence type="ECO:0000256" key="10">
    <source>
        <dbReference type="ARBA" id="ARBA00049360"/>
    </source>
</evidence>
<accession>A0A9D1YUJ2</accession>
<feature type="region of interest" description="Disordered" evidence="11">
    <location>
        <begin position="1"/>
        <end position="24"/>
    </location>
</feature>
<dbReference type="FunFam" id="2.70.150.10:FF:000160">
    <property type="entry name" value="Sarcoplasmic/endoplasmic reticulum calcium ATPase 1"/>
    <property type="match status" value="1"/>
</dbReference>
<keyword evidence="7" id="KW-1278">Translocase</keyword>
<evidence type="ECO:0000256" key="9">
    <source>
        <dbReference type="ARBA" id="ARBA00023136"/>
    </source>
</evidence>
<dbReference type="SMART" id="SM00831">
    <property type="entry name" value="Cation_ATPase_N"/>
    <property type="match status" value="1"/>
</dbReference>
<dbReference type="GO" id="GO:0005524">
    <property type="term" value="F:ATP binding"/>
    <property type="evidence" value="ECO:0007669"/>
    <property type="project" value="UniProtKB-KW"/>
</dbReference>
<dbReference type="InterPro" id="IPR004014">
    <property type="entry name" value="ATPase_P-typ_cation-transptr_N"/>
</dbReference>
<dbReference type="SFLD" id="SFLDG00002">
    <property type="entry name" value="C1.7:_P-type_atpase_like"/>
    <property type="match status" value="1"/>
</dbReference>
<dbReference type="SFLD" id="SFLDS00003">
    <property type="entry name" value="Haloacid_Dehalogenase"/>
    <property type="match status" value="1"/>
</dbReference>
<dbReference type="AlphaFoldDB" id="A0A9D1YUJ2"/>
<dbReference type="PRINTS" id="PR00121">
    <property type="entry name" value="NAKATPASE"/>
</dbReference>
<dbReference type="InterPro" id="IPR018303">
    <property type="entry name" value="ATPase_P-typ_P_site"/>
</dbReference>
<feature type="transmembrane region" description="Helical" evidence="12">
    <location>
        <begin position="851"/>
        <end position="879"/>
    </location>
</feature>
<dbReference type="SUPFAM" id="SSF81653">
    <property type="entry name" value="Calcium ATPase, transduction domain A"/>
    <property type="match status" value="1"/>
</dbReference>
<evidence type="ECO:0000259" key="13">
    <source>
        <dbReference type="SMART" id="SM00831"/>
    </source>
</evidence>
<proteinExistence type="predicted"/>
<evidence type="ECO:0000256" key="7">
    <source>
        <dbReference type="ARBA" id="ARBA00022967"/>
    </source>
</evidence>
<feature type="transmembrane region" description="Helical" evidence="12">
    <location>
        <begin position="712"/>
        <end position="731"/>
    </location>
</feature>
<dbReference type="InterPro" id="IPR006068">
    <property type="entry name" value="ATPase_P-typ_cation-transptr_C"/>
</dbReference>
<dbReference type="InterPro" id="IPR001757">
    <property type="entry name" value="P_typ_ATPase"/>
</dbReference>
<feature type="transmembrane region" description="Helical" evidence="12">
    <location>
        <begin position="762"/>
        <end position="784"/>
    </location>
</feature>
<name>A0A9D1YUJ2_9MICO</name>
<dbReference type="SUPFAM" id="SSF81665">
    <property type="entry name" value="Calcium ATPase, transmembrane domain M"/>
    <property type="match status" value="1"/>
</dbReference>
<evidence type="ECO:0000256" key="3">
    <source>
        <dbReference type="ARBA" id="ARBA00022692"/>
    </source>
</evidence>
<dbReference type="SUPFAM" id="SSF81660">
    <property type="entry name" value="Metal cation-transporting ATPase, ATP-binding domain N"/>
    <property type="match status" value="1"/>
</dbReference>
<comment type="subcellular location">
    <subcellularLocation>
        <location evidence="1">Cell membrane</location>
        <topology evidence="1">Multi-pass membrane protein</topology>
    </subcellularLocation>
</comment>
<reference evidence="14" key="1">
    <citation type="journal article" date="2021" name="PeerJ">
        <title>Extensive microbial diversity within the chicken gut microbiome revealed by metagenomics and culture.</title>
        <authorList>
            <person name="Gilroy R."/>
            <person name="Ravi A."/>
            <person name="Getino M."/>
            <person name="Pursley I."/>
            <person name="Horton D.L."/>
            <person name="Alikhan N.F."/>
            <person name="Baker D."/>
            <person name="Gharbi K."/>
            <person name="Hall N."/>
            <person name="Watson M."/>
            <person name="Adriaenssens E.M."/>
            <person name="Foster-Nyarko E."/>
            <person name="Jarju S."/>
            <person name="Secka A."/>
            <person name="Antonio M."/>
            <person name="Oren A."/>
            <person name="Chaudhuri R.R."/>
            <person name="La Ragione R."/>
            <person name="Hildebrand F."/>
            <person name="Pallen M.J."/>
        </authorList>
    </citation>
    <scope>NUCLEOTIDE SEQUENCE</scope>
    <source>
        <strain evidence="14">ChiGjej1B1-98</strain>
    </source>
</reference>
<evidence type="ECO:0000256" key="11">
    <source>
        <dbReference type="SAM" id="MobiDB-lite"/>
    </source>
</evidence>
<keyword evidence="9 12" id="KW-0472">Membrane</keyword>
<keyword evidence="4" id="KW-0547">Nucleotide-binding</keyword>
<dbReference type="InterPro" id="IPR008250">
    <property type="entry name" value="ATPase_P-typ_transduc_dom_A_sf"/>
</dbReference>
<evidence type="ECO:0000256" key="1">
    <source>
        <dbReference type="ARBA" id="ARBA00004651"/>
    </source>
</evidence>
<evidence type="ECO:0000313" key="14">
    <source>
        <dbReference type="EMBL" id="HIY65845.1"/>
    </source>
</evidence>
<dbReference type="GO" id="GO:0016887">
    <property type="term" value="F:ATP hydrolysis activity"/>
    <property type="evidence" value="ECO:0007669"/>
    <property type="project" value="InterPro"/>
</dbReference>
<dbReference type="Pfam" id="PF13246">
    <property type="entry name" value="Cation_ATPase"/>
    <property type="match status" value="1"/>
</dbReference>
<protein>
    <submittedName>
        <fullName evidence="14">HAD-IC family P-type ATPase</fullName>
    </submittedName>
</protein>
<feature type="transmembrane region" description="Helical" evidence="12">
    <location>
        <begin position="64"/>
        <end position="87"/>
    </location>
</feature>
<feature type="transmembrane region" description="Helical" evidence="12">
    <location>
        <begin position="826"/>
        <end position="845"/>
    </location>
</feature>
<dbReference type="InterPro" id="IPR023298">
    <property type="entry name" value="ATPase_P-typ_TM_dom_sf"/>
</dbReference>
<keyword evidence="5" id="KW-0067">ATP-binding</keyword>
<dbReference type="GO" id="GO:0005886">
    <property type="term" value="C:plasma membrane"/>
    <property type="evidence" value="ECO:0007669"/>
    <property type="project" value="UniProtKB-SubCell"/>
</dbReference>
<evidence type="ECO:0000256" key="2">
    <source>
        <dbReference type="ARBA" id="ARBA00022553"/>
    </source>
</evidence>
<dbReference type="Gene3D" id="3.40.50.1000">
    <property type="entry name" value="HAD superfamily/HAD-like"/>
    <property type="match status" value="1"/>
</dbReference>
<dbReference type="Gene3D" id="2.70.150.10">
    <property type="entry name" value="Calcium-transporting ATPase, cytoplasmic transduction domain A"/>
    <property type="match status" value="1"/>
</dbReference>
<dbReference type="SFLD" id="SFLDF00027">
    <property type="entry name" value="p-type_atpase"/>
    <property type="match status" value="1"/>
</dbReference>
<dbReference type="SUPFAM" id="SSF56784">
    <property type="entry name" value="HAD-like"/>
    <property type="match status" value="1"/>
</dbReference>
<comment type="caution">
    <text evidence="14">The sequence shown here is derived from an EMBL/GenBank/DDBJ whole genome shotgun (WGS) entry which is preliminary data.</text>
</comment>
<feature type="compositionally biased region" description="Polar residues" evidence="11">
    <location>
        <begin position="1"/>
        <end position="12"/>
    </location>
</feature>